<feature type="domain" description="Cytochrome c" evidence="5">
    <location>
        <begin position="193"/>
        <end position="301"/>
    </location>
</feature>
<organism evidence="6 7">
    <name type="scientific">Tianweitania sediminis</name>
    <dbReference type="NCBI Taxonomy" id="1502156"/>
    <lineage>
        <taxon>Bacteria</taxon>
        <taxon>Pseudomonadati</taxon>
        <taxon>Pseudomonadota</taxon>
        <taxon>Alphaproteobacteria</taxon>
        <taxon>Hyphomicrobiales</taxon>
        <taxon>Phyllobacteriaceae</taxon>
        <taxon>Tianweitania</taxon>
    </lineage>
</organism>
<comment type="caution">
    <text evidence="6">The sequence shown here is derived from an EMBL/GenBank/DDBJ whole genome shotgun (WGS) entry which is preliminary data.</text>
</comment>
<keyword evidence="3 4" id="KW-0408">Iron</keyword>
<dbReference type="InterPro" id="IPR051459">
    <property type="entry name" value="Cytochrome_c-type_DH"/>
</dbReference>
<dbReference type="GO" id="GO:0020037">
    <property type="term" value="F:heme binding"/>
    <property type="evidence" value="ECO:0007669"/>
    <property type="project" value="InterPro"/>
</dbReference>
<evidence type="ECO:0000256" key="3">
    <source>
        <dbReference type="ARBA" id="ARBA00023004"/>
    </source>
</evidence>
<evidence type="ECO:0000259" key="5">
    <source>
        <dbReference type="PROSITE" id="PS51007"/>
    </source>
</evidence>
<evidence type="ECO:0000256" key="1">
    <source>
        <dbReference type="ARBA" id="ARBA00022617"/>
    </source>
</evidence>
<sequence length="311" mass="32188">MRTTAKLGWAAVGLVAVAAGAGWFLTAPQRVSSDVVAALGPGDAQAGRRIFFAGGCASCHAAPGSEGEALLELPGGVRLVSAFGTFVAPNISQHPTDGIGNWSSEDLANAMLNGVAPDGSHLYPAFPYPSYTRMAPSDIGDLYAFLKTTPQVAGGAAPNEVGFPFSVRRGLGLWKAVNLDSEPVVALAPDASEQVQLGRYLVEGPGHCGECHTPRDATGGLERSQWLAGGIAAEGEGIIPNITPDGSIGDWSQADLVTYFETGFTPDFDVVGGPMAEVQKNLAQLRPEDREAIAAYLKAIPGKPNGYPASN</sequence>
<dbReference type="Pfam" id="PF00034">
    <property type="entry name" value="Cytochrom_C"/>
    <property type="match status" value="1"/>
</dbReference>
<evidence type="ECO:0000313" key="6">
    <source>
        <dbReference type="EMBL" id="MBP0438867.1"/>
    </source>
</evidence>
<dbReference type="InterPro" id="IPR009056">
    <property type="entry name" value="Cyt_c-like_dom"/>
</dbReference>
<dbReference type="PROSITE" id="PS51007">
    <property type="entry name" value="CYTC"/>
    <property type="match status" value="2"/>
</dbReference>
<dbReference type="GO" id="GO:0046872">
    <property type="term" value="F:metal ion binding"/>
    <property type="evidence" value="ECO:0007669"/>
    <property type="project" value="UniProtKB-KW"/>
</dbReference>
<dbReference type="SUPFAM" id="SSF46626">
    <property type="entry name" value="Cytochrome c"/>
    <property type="match status" value="2"/>
</dbReference>
<gene>
    <name evidence="6" type="ORF">J5Y06_09425</name>
</gene>
<protein>
    <submittedName>
        <fullName evidence="6">C-type cytochrome</fullName>
    </submittedName>
</protein>
<dbReference type="Proteomes" id="UP000666240">
    <property type="component" value="Unassembled WGS sequence"/>
</dbReference>
<evidence type="ECO:0000256" key="2">
    <source>
        <dbReference type="ARBA" id="ARBA00022723"/>
    </source>
</evidence>
<reference evidence="6" key="1">
    <citation type="submission" date="2021-03" db="EMBL/GenBank/DDBJ databases">
        <title>Genome sequencing and assembly of Tianweitania sediminis.</title>
        <authorList>
            <person name="Chhetri G."/>
        </authorList>
    </citation>
    <scope>NUCLEOTIDE SEQUENCE</scope>
    <source>
        <strain evidence="6">Z8</strain>
    </source>
</reference>
<feature type="domain" description="Cytochrome c" evidence="5">
    <location>
        <begin position="42"/>
        <end position="150"/>
    </location>
</feature>
<evidence type="ECO:0000313" key="7">
    <source>
        <dbReference type="Proteomes" id="UP000666240"/>
    </source>
</evidence>
<dbReference type="RefSeq" id="WP_209334874.1">
    <property type="nucleotide sequence ID" value="NZ_JAGIYY010000002.1"/>
</dbReference>
<keyword evidence="2 4" id="KW-0479">Metal-binding</keyword>
<dbReference type="PANTHER" id="PTHR35008">
    <property type="entry name" value="BLL4482 PROTEIN-RELATED"/>
    <property type="match status" value="1"/>
</dbReference>
<dbReference type="AlphaFoldDB" id="A0A8J7R6L4"/>
<dbReference type="GO" id="GO:0009055">
    <property type="term" value="F:electron transfer activity"/>
    <property type="evidence" value="ECO:0007669"/>
    <property type="project" value="InterPro"/>
</dbReference>
<dbReference type="Gene3D" id="1.10.760.10">
    <property type="entry name" value="Cytochrome c-like domain"/>
    <property type="match status" value="2"/>
</dbReference>
<keyword evidence="7" id="KW-1185">Reference proteome</keyword>
<dbReference type="PANTHER" id="PTHR35008:SF8">
    <property type="entry name" value="ALCOHOL DEHYDROGENASE CYTOCHROME C SUBUNIT"/>
    <property type="match status" value="1"/>
</dbReference>
<dbReference type="EMBL" id="JAGIYY010000002">
    <property type="protein sequence ID" value="MBP0438867.1"/>
    <property type="molecule type" value="Genomic_DNA"/>
</dbReference>
<proteinExistence type="predicted"/>
<accession>A0A8J7R6L4</accession>
<evidence type="ECO:0000256" key="4">
    <source>
        <dbReference type="PROSITE-ProRule" id="PRU00433"/>
    </source>
</evidence>
<keyword evidence="1 4" id="KW-0349">Heme</keyword>
<name>A0A8J7R6L4_9HYPH</name>
<dbReference type="InterPro" id="IPR036909">
    <property type="entry name" value="Cyt_c-like_dom_sf"/>
</dbReference>